<dbReference type="NCBIfam" id="TIGR00136">
    <property type="entry name" value="mnmG_gidA"/>
    <property type="match status" value="1"/>
</dbReference>
<dbReference type="PROSITE" id="PS01281">
    <property type="entry name" value="GIDA_2"/>
    <property type="match status" value="1"/>
</dbReference>
<evidence type="ECO:0000256" key="4">
    <source>
        <dbReference type="ARBA" id="ARBA00020461"/>
    </source>
</evidence>
<dbReference type="GO" id="GO:0002098">
    <property type="term" value="P:tRNA wobble uridine modification"/>
    <property type="evidence" value="ECO:0007669"/>
    <property type="project" value="InterPro"/>
</dbReference>
<dbReference type="PROSITE" id="PS01280">
    <property type="entry name" value="GIDA_1"/>
    <property type="match status" value="1"/>
</dbReference>
<dbReference type="GO" id="GO:0005829">
    <property type="term" value="C:cytosol"/>
    <property type="evidence" value="ECO:0007669"/>
    <property type="project" value="TreeGrafter"/>
</dbReference>
<dbReference type="EMBL" id="AODQ01000035">
    <property type="protein sequence ID" value="EMR03102.1"/>
    <property type="molecule type" value="Genomic_DNA"/>
</dbReference>
<dbReference type="RefSeq" id="WP_009195158.1">
    <property type="nucleotide sequence ID" value="NZ_AODQ01000035.1"/>
</dbReference>
<comment type="subunit">
    <text evidence="10 12">Homodimer. Heterotetramer of two MnmE and two MnmG subunits.</text>
</comment>
<comment type="subcellular location">
    <subcellularLocation>
        <location evidence="12">Cytoplasm</location>
    </subcellularLocation>
</comment>
<dbReference type="SUPFAM" id="SSF51905">
    <property type="entry name" value="FAD/NAD(P)-binding domain"/>
    <property type="match status" value="1"/>
</dbReference>
<proteinExistence type="inferred from homology"/>
<dbReference type="PANTHER" id="PTHR11806">
    <property type="entry name" value="GLUCOSE INHIBITED DIVISION PROTEIN A"/>
    <property type="match status" value="1"/>
</dbReference>
<dbReference type="InterPro" id="IPR026904">
    <property type="entry name" value="MnmG_C"/>
</dbReference>
<gene>
    <name evidence="12 14" type="primary">mnmG</name>
    <name evidence="12" type="synonym">gidA</name>
    <name evidence="14" type="ORF">ADICEAN_01761</name>
</gene>
<comment type="similarity">
    <text evidence="3 12">Belongs to the MnmG family.</text>
</comment>
<evidence type="ECO:0000256" key="9">
    <source>
        <dbReference type="ARBA" id="ARBA00023027"/>
    </source>
</evidence>
<keyword evidence="7 12" id="KW-0819">tRNA processing</keyword>
<comment type="function">
    <text evidence="2 12">NAD-binding protein involved in the addition of a carboxymethylaminomethyl (cmnm) group at the wobble position (U34) of certain tRNAs, forming tRNA-cmnm(5)s(2)U34.</text>
</comment>
<dbReference type="InterPro" id="IPR047001">
    <property type="entry name" value="MnmG_C_subdom"/>
</dbReference>
<dbReference type="GO" id="GO:0050660">
    <property type="term" value="F:flavin adenine dinucleotide binding"/>
    <property type="evidence" value="ECO:0007669"/>
    <property type="project" value="UniProtKB-UniRule"/>
</dbReference>
<comment type="caution">
    <text evidence="12">Lacks conserved residue(s) required for the propagation of feature annotation.</text>
</comment>
<evidence type="ECO:0000256" key="7">
    <source>
        <dbReference type="ARBA" id="ARBA00022694"/>
    </source>
</evidence>
<evidence type="ECO:0000256" key="2">
    <source>
        <dbReference type="ARBA" id="ARBA00003717"/>
    </source>
</evidence>
<dbReference type="FunFam" id="1.10.10.1800:FF:000003">
    <property type="entry name" value="tRNA uridine 5-carboxymethylaminomethyl modification enzyme MnmG"/>
    <property type="match status" value="1"/>
</dbReference>
<evidence type="ECO:0000256" key="11">
    <source>
        <dbReference type="ARBA" id="ARBA00031800"/>
    </source>
</evidence>
<dbReference type="AlphaFoldDB" id="M7N753"/>
<dbReference type="InterPro" id="IPR020595">
    <property type="entry name" value="MnmG-rel_CS"/>
</dbReference>
<evidence type="ECO:0000256" key="6">
    <source>
        <dbReference type="ARBA" id="ARBA00022630"/>
    </source>
</evidence>
<dbReference type="SMART" id="SM01228">
    <property type="entry name" value="GIDA_assoc_3"/>
    <property type="match status" value="1"/>
</dbReference>
<dbReference type="STRING" id="1279009.ADICEAN_01761"/>
<dbReference type="InterPro" id="IPR036188">
    <property type="entry name" value="FAD/NAD-bd_sf"/>
</dbReference>
<dbReference type="FunFam" id="3.50.50.60:FF:000002">
    <property type="entry name" value="tRNA uridine 5-carboxymethylaminomethyl modification enzyme MnmG"/>
    <property type="match status" value="1"/>
</dbReference>
<evidence type="ECO:0000256" key="1">
    <source>
        <dbReference type="ARBA" id="ARBA00001974"/>
    </source>
</evidence>
<dbReference type="Pfam" id="PF13932">
    <property type="entry name" value="SAM_GIDA_C"/>
    <property type="match status" value="1"/>
</dbReference>
<dbReference type="InterPro" id="IPR049312">
    <property type="entry name" value="GIDA_C_N"/>
</dbReference>
<dbReference type="PANTHER" id="PTHR11806:SF0">
    <property type="entry name" value="PROTEIN MTO1 HOMOLOG, MITOCHONDRIAL"/>
    <property type="match status" value="1"/>
</dbReference>
<evidence type="ECO:0000256" key="8">
    <source>
        <dbReference type="ARBA" id="ARBA00022827"/>
    </source>
</evidence>
<feature type="binding site" evidence="12">
    <location>
        <begin position="11"/>
        <end position="16"/>
    </location>
    <ligand>
        <name>FAD</name>
        <dbReference type="ChEBI" id="CHEBI:57692"/>
    </ligand>
</feature>
<dbReference type="OrthoDB" id="9815560at2"/>
<accession>M7N753</accession>
<feature type="binding site" evidence="12">
    <location>
        <begin position="270"/>
        <end position="284"/>
    </location>
    <ligand>
        <name>NAD(+)</name>
        <dbReference type="ChEBI" id="CHEBI:57540"/>
    </ligand>
</feature>
<reference evidence="14 15" key="1">
    <citation type="journal article" date="2013" name="Genome Announc.">
        <title>Draft Genome Sequence of Cesiribacter andamanensis Strain AMV16T, Isolated from a Soil Sample from a Mud Volcano in the Andaman Islands, India.</title>
        <authorList>
            <person name="Shivaji S."/>
            <person name="Ara S."/>
            <person name="Begum Z."/>
            <person name="Srinivas T.N."/>
            <person name="Singh A."/>
            <person name="Kumar Pinnaka A."/>
        </authorList>
    </citation>
    <scope>NUCLEOTIDE SEQUENCE [LARGE SCALE GENOMIC DNA]</scope>
    <source>
        <strain evidence="14 15">AMV16</strain>
    </source>
</reference>
<evidence type="ECO:0000256" key="10">
    <source>
        <dbReference type="ARBA" id="ARBA00025948"/>
    </source>
</evidence>
<evidence type="ECO:0000256" key="5">
    <source>
        <dbReference type="ARBA" id="ARBA00022490"/>
    </source>
</evidence>
<evidence type="ECO:0000313" key="15">
    <source>
        <dbReference type="Proteomes" id="UP000011910"/>
    </source>
</evidence>
<dbReference type="PATRIC" id="fig|1279009.4.peg.1790"/>
<keyword evidence="5 12" id="KW-0963">Cytoplasm</keyword>
<dbReference type="FunFam" id="1.10.150.570:FF:000001">
    <property type="entry name" value="tRNA uridine 5-carboxymethylaminomethyl modification enzyme MnmG"/>
    <property type="match status" value="1"/>
</dbReference>
<sequence>MFPEYDLIVVGGGHAGCEAAHAAAKMGSKVLLITMNMQTIAQMSCNPAMGGVAKGQIVREIDALGGMSGIISDKSTVQFRMLNQSKGPAMWSPRTQNDRMRFAEEWRIALEQTPNLDLWQEMVKGIVVKEGRVVGVRTALDIEIPAKAVVLTNGTFLNGLIHIGEKQFGGGRSGEKAATGITEQLVSLGFEAGRMKTGTPPRIDGRSLNYSLMEEQKGDEDPRTFSYLTEQPIQKQLSCYITYTNEAVHETLQTGFDRSPMFNGRIKGLGPRYCPSIEDKINRFAERDRHQIFVEPEGWNTVEIYVNGFSTSLPEDVQYKALRQIPGFEAAKMFRPGYAIEYDYFPPTQLQLTLETRLIENLYFAGQINGTTGYEEAACQGLMAGINAHNKVHGKDPFVLKRSDAYIGVLIDDLVNKGTDEPYRMFTSRAEFRILLRQDNADLRLTETGHKLGLASDARLEKVLDKKNDLKRLLNDLKQRKMNPELTNEGLEELNTATLREATSALQLLRRPQIGIAELGRLDADLQQYLQRYPKEVVEQAEIHIKYETYIDKEQKLAERMEGLENHQIPQNFDYNKIIALSAEAKQKLNKTRPATIGQASRISGVSPADISVLTVYLGR</sequence>
<dbReference type="Pfam" id="PF01134">
    <property type="entry name" value="GIDA"/>
    <property type="match status" value="1"/>
</dbReference>
<evidence type="ECO:0000259" key="13">
    <source>
        <dbReference type="SMART" id="SM01228"/>
    </source>
</evidence>
<evidence type="ECO:0000313" key="14">
    <source>
        <dbReference type="EMBL" id="EMR03102.1"/>
    </source>
</evidence>
<dbReference type="Gene3D" id="3.50.50.60">
    <property type="entry name" value="FAD/NAD(P)-binding domain"/>
    <property type="match status" value="2"/>
</dbReference>
<dbReference type="InterPro" id="IPR040131">
    <property type="entry name" value="MnmG_N"/>
</dbReference>
<dbReference type="GO" id="GO:0030488">
    <property type="term" value="P:tRNA methylation"/>
    <property type="evidence" value="ECO:0007669"/>
    <property type="project" value="TreeGrafter"/>
</dbReference>
<feature type="domain" description="tRNA uridine 5-carboxymethylaminomethyl modification enzyme C-terminal subdomain" evidence="13">
    <location>
        <begin position="545"/>
        <end position="616"/>
    </location>
</feature>
<comment type="caution">
    <text evidence="14">The sequence shown here is derived from an EMBL/GenBank/DDBJ whole genome shotgun (WGS) entry which is preliminary data.</text>
</comment>
<dbReference type="Pfam" id="PF21680">
    <property type="entry name" value="GIDA_C_1st"/>
    <property type="match status" value="1"/>
</dbReference>
<keyword evidence="15" id="KW-1185">Reference proteome</keyword>
<dbReference type="eggNOG" id="COG0445">
    <property type="taxonomic scope" value="Bacteria"/>
</dbReference>
<organism evidence="14 15">
    <name type="scientific">Cesiribacter andamanensis AMV16</name>
    <dbReference type="NCBI Taxonomy" id="1279009"/>
    <lineage>
        <taxon>Bacteria</taxon>
        <taxon>Pseudomonadati</taxon>
        <taxon>Bacteroidota</taxon>
        <taxon>Cytophagia</taxon>
        <taxon>Cytophagales</taxon>
        <taxon>Cesiribacteraceae</taxon>
        <taxon>Cesiribacter</taxon>
    </lineage>
</organism>
<keyword evidence="8 12" id="KW-0274">FAD</keyword>
<evidence type="ECO:0000256" key="3">
    <source>
        <dbReference type="ARBA" id="ARBA00007653"/>
    </source>
</evidence>
<dbReference type="Gene3D" id="1.10.150.570">
    <property type="entry name" value="GidA associated domain, C-terminal subdomain"/>
    <property type="match status" value="1"/>
</dbReference>
<name>M7N753_9BACT</name>
<dbReference type="InterPro" id="IPR004416">
    <property type="entry name" value="MnmG"/>
</dbReference>
<dbReference type="Proteomes" id="UP000011910">
    <property type="component" value="Unassembled WGS sequence"/>
</dbReference>
<protein>
    <recommendedName>
        <fullName evidence="4 12">tRNA uridine 5-carboxymethylaminomethyl modification enzyme MnmG</fullName>
    </recommendedName>
    <alternativeName>
        <fullName evidence="11 12">Glucose-inhibited division protein A</fullName>
    </alternativeName>
</protein>
<comment type="cofactor">
    <cofactor evidence="1 12">
        <name>FAD</name>
        <dbReference type="ChEBI" id="CHEBI:57692"/>
    </cofactor>
</comment>
<dbReference type="Gene3D" id="1.10.10.1800">
    <property type="entry name" value="tRNA uridine 5-carboxymethylaminomethyl modification enzyme MnmG/GidA"/>
    <property type="match status" value="1"/>
</dbReference>
<dbReference type="InterPro" id="IPR044920">
    <property type="entry name" value="MnmG_C_subdom_sf"/>
</dbReference>
<evidence type="ECO:0000256" key="12">
    <source>
        <dbReference type="HAMAP-Rule" id="MF_00129"/>
    </source>
</evidence>
<dbReference type="HAMAP" id="MF_00129">
    <property type="entry name" value="MnmG_GidA"/>
    <property type="match status" value="1"/>
</dbReference>
<dbReference type="InterPro" id="IPR002218">
    <property type="entry name" value="MnmG-rel"/>
</dbReference>
<keyword evidence="6 12" id="KW-0285">Flavoprotein</keyword>
<keyword evidence="9 12" id="KW-0520">NAD</keyword>